<name>A0ABS1R1W1_9SPHI</name>
<dbReference type="EMBL" id="JAERTY010000003">
    <property type="protein sequence ID" value="MBL1408249.1"/>
    <property type="molecule type" value="Genomic_DNA"/>
</dbReference>
<gene>
    <name evidence="4" type="ORF">JKG61_05745</name>
</gene>
<evidence type="ECO:0000259" key="2">
    <source>
        <dbReference type="Pfam" id="PF04773"/>
    </source>
</evidence>
<protein>
    <submittedName>
        <fullName evidence="4">FecR domain-containing protein</fullName>
    </submittedName>
</protein>
<comment type="caution">
    <text evidence="4">The sequence shown here is derived from an EMBL/GenBank/DDBJ whole genome shotgun (WGS) entry which is preliminary data.</text>
</comment>
<evidence type="ECO:0000313" key="4">
    <source>
        <dbReference type="EMBL" id="MBL1408249.1"/>
    </source>
</evidence>
<evidence type="ECO:0000313" key="5">
    <source>
        <dbReference type="Proteomes" id="UP000625283"/>
    </source>
</evidence>
<dbReference type="PANTHER" id="PTHR30273:SF2">
    <property type="entry name" value="PROTEIN FECR"/>
    <property type="match status" value="1"/>
</dbReference>
<dbReference type="InterPro" id="IPR006860">
    <property type="entry name" value="FecR"/>
</dbReference>
<dbReference type="Pfam" id="PF16344">
    <property type="entry name" value="FecR_C"/>
    <property type="match status" value="1"/>
</dbReference>
<dbReference type="Proteomes" id="UP000625283">
    <property type="component" value="Unassembled WGS sequence"/>
</dbReference>
<dbReference type="Gene3D" id="2.60.120.1440">
    <property type="match status" value="1"/>
</dbReference>
<organism evidence="4 5">
    <name type="scientific">Sphingobacterium faecale</name>
    <dbReference type="NCBI Taxonomy" id="2803775"/>
    <lineage>
        <taxon>Bacteria</taxon>
        <taxon>Pseudomonadati</taxon>
        <taxon>Bacteroidota</taxon>
        <taxon>Sphingobacteriia</taxon>
        <taxon>Sphingobacteriales</taxon>
        <taxon>Sphingobacteriaceae</taxon>
        <taxon>Sphingobacterium</taxon>
    </lineage>
</organism>
<keyword evidence="5" id="KW-1185">Reference proteome</keyword>
<keyword evidence="1" id="KW-1133">Transmembrane helix</keyword>
<reference evidence="4 5" key="1">
    <citation type="submission" date="2021-01" db="EMBL/GenBank/DDBJ databases">
        <title>C459-1 draft genome sequence.</title>
        <authorList>
            <person name="Zhang X.-F."/>
        </authorList>
    </citation>
    <scope>NUCLEOTIDE SEQUENCE [LARGE SCALE GENOMIC DNA]</scope>
    <source>
        <strain evidence="5">C459-1</strain>
    </source>
</reference>
<dbReference type="InterPro" id="IPR032508">
    <property type="entry name" value="FecR_C"/>
</dbReference>
<evidence type="ECO:0000256" key="1">
    <source>
        <dbReference type="SAM" id="Phobius"/>
    </source>
</evidence>
<dbReference type="Pfam" id="PF04773">
    <property type="entry name" value="FecR"/>
    <property type="match status" value="1"/>
</dbReference>
<keyword evidence="1" id="KW-0812">Transmembrane</keyword>
<sequence>MEKQEFENSYYITGLIRKKIQKQSLSPQEEAELDTWRKQNAQNNAFYEKMQDELYLAQSVNRYLATNTEQRWEEFQIQHMQPKRRDLSFQWISVAAAILLVIGISFVIYFYQQALLPLSDTTVQSVIKDSLPQPGGNRATLTWSDGNSIALSEGHDGIIAGEHLAYEDGSVLSQVKTDYATLVTPKGGEYRITLPDGTQVWVNAASSLTYPTRFDGDERKVKLSGEAYFQVAHNKEKPFIVETDHQRLKVLGTVFNVNAYADEKQTSTTLLEGKVAVRALDDQDNSIVLRPGEQSQLVGGKLHVSPIDVQEAVAWRQGKFVFNSTDIYTVMRQIARWYDTDIVYQGDLSNVLFSGSVSRFSDIESVVKSLELTREIKLTIEGRRIIVRKR</sequence>
<evidence type="ECO:0000259" key="3">
    <source>
        <dbReference type="Pfam" id="PF16344"/>
    </source>
</evidence>
<accession>A0ABS1R1W1</accession>
<dbReference type="InterPro" id="IPR012373">
    <property type="entry name" value="Ferrdict_sens_TM"/>
</dbReference>
<feature type="domain" description="Protein FecR C-terminal" evidence="3">
    <location>
        <begin position="319"/>
        <end position="387"/>
    </location>
</feature>
<dbReference type="Gene3D" id="3.55.50.30">
    <property type="match status" value="1"/>
</dbReference>
<feature type="transmembrane region" description="Helical" evidence="1">
    <location>
        <begin position="89"/>
        <end position="111"/>
    </location>
</feature>
<proteinExistence type="predicted"/>
<keyword evidence="1" id="KW-0472">Membrane</keyword>
<dbReference type="PANTHER" id="PTHR30273">
    <property type="entry name" value="PERIPLASMIC SIGNAL SENSOR AND SIGMA FACTOR ACTIVATOR FECR-RELATED"/>
    <property type="match status" value="1"/>
</dbReference>
<dbReference type="RefSeq" id="WP_202102030.1">
    <property type="nucleotide sequence ID" value="NZ_JAERTY010000003.1"/>
</dbReference>
<feature type="domain" description="FecR protein" evidence="2">
    <location>
        <begin position="181"/>
        <end position="275"/>
    </location>
</feature>